<keyword evidence="2" id="KW-1185">Reference proteome</keyword>
<proteinExistence type="predicted"/>
<accession>A0A5C6P280</accession>
<name>A0A5C6P280_9TELE</name>
<dbReference type="PANTHER" id="PTHR47027">
    <property type="entry name" value="REVERSE TRANSCRIPTASE DOMAIN-CONTAINING PROTEIN"/>
    <property type="match status" value="1"/>
</dbReference>
<dbReference type="EMBL" id="RHFK02000007">
    <property type="protein sequence ID" value="TWW73415.1"/>
    <property type="molecule type" value="Genomic_DNA"/>
</dbReference>
<protein>
    <submittedName>
        <fullName evidence="1">Uncharacterized protein</fullName>
    </submittedName>
</protein>
<reference evidence="1 2" key="1">
    <citation type="submission" date="2019-04" db="EMBL/GenBank/DDBJ databases">
        <title>Chromosome genome assembly for Takifugu flavidus.</title>
        <authorList>
            <person name="Xiao S."/>
        </authorList>
    </citation>
    <scope>NUCLEOTIDE SEQUENCE [LARGE SCALE GENOMIC DNA]</scope>
    <source>
        <strain evidence="1">HTHZ2018</strain>
        <tissue evidence="1">Muscle</tissue>
    </source>
</reference>
<organism evidence="1 2">
    <name type="scientific">Takifugu flavidus</name>
    <name type="common">sansaifugu</name>
    <dbReference type="NCBI Taxonomy" id="433684"/>
    <lineage>
        <taxon>Eukaryota</taxon>
        <taxon>Metazoa</taxon>
        <taxon>Chordata</taxon>
        <taxon>Craniata</taxon>
        <taxon>Vertebrata</taxon>
        <taxon>Euteleostomi</taxon>
        <taxon>Actinopterygii</taxon>
        <taxon>Neopterygii</taxon>
        <taxon>Teleostei</taxon>
        <taxon>Neoteleostei</taxon>
        <taxon>Acanthomorphata</taxon>
        <taxon>Eupercaria</taxon>
        <taxon>Tetraodontiformes</taxon>
        <taxon>Tetradontoidea</taxon>
        <taxon>Tetraodontidae</taxon>
        <taxon>Takifugu</taxon>
    </lineage>
</organism>
<dbReference type="PANTHER" id="PTHR47027:SF30">
    <property type="entry name" value="THAP-TYPE DOMAIN-CONTAINING PROTEIN"/>
    <property type="match status" value="1"/>
</dbReference>
<sequence length="206" mass="23097">MLMSPGIIIRRWKEYFQELLNPTNTYPQGGTESGDQEVDHPISRAEVAKVVKQLPVADEIRPGYLKALDVVGLSWLTHLCNIAWAAPLDWQTWVVVPIFKSGDQRISRCSRGVEGVEFGGRKLFADDVVLLATSNRDLQHMLGRFATECEAAGMRIGTSKSEAMVLARKKVECLFRVGEEVLPQVEEFKYLGITRSDEEASWSAQD</sequence>
<evidence type="ECO:0000313" key="2">
    <source>
        <dbReference type="Proteomes" id="UP000324091"/>
    </source>
</evidence>
<evidence type="ECO:0000313" key="1">
    <source>
        <dbReference type="EMBL" id="TWW73415.1"/>
    </source>
</evidence>
<dbReference type="Proteomes" id="UP000324091">
    <property type="component" value="Chromosome 15"/>
</dbReference>
<dbReference type="AlphaFoldDB" id="A0A5C6P280"/>
<gene>
    <name evidence="1" type="ORF">D4764_15G0008090</name>
</gene>
<comment type="caution">
    <text evidence="1">The sequence shown here is derived from an EMBL/GenBank/DDBJ whole genome shotgun (WGS) entry which is preliminary data.</text>
</comment>